<keyword evidence="4" id="KW-0378">Hydrolase</keyword>
<evidence type="ECO:0000259" key="8">
    <source>
        <dbReference type="SMART" id="SM00014"/>
    </source>
</evidence>
<sequence length="240" mass="26904">MGFVQKLLITHWPSLLVLLVGVYLPLQIFGLLALEVQQNVGGFPWDLPILVTIHSLAQPKLDAFAVMFTKLGSFRTVLPILSTIALILILQRRWRSLTYLVITAAGSAIINRTAKEFWHRVRPHLWDSVTPEFTYSFPSGHAMTSMTLIAILVVLTWGSIWCWLVVTLGSLYVVAIGWTRLYLGVHFPSDIIAGWMVAIAWAIGVSLIIRPYSYSTSIDSEKPVSETKLLTEEQQLVGEE</sequence>
<evidence type="ECO:0000313" key="10">
    <source>
        <dbReference type="Proteomes" id="UP000235036"/>
    </source>
</evidence>
<keyword evidence="5 7" id="KW-1133">Transmembrane helix</keyword>
<accession>A0A2N6JU58</accession>
<evidence type="ECO:0000256" key="7">
    <source>
        <dbReference type="SAM" id="Phobius"/>
    </source>
</evidence>
<reference evidence="9 10" key="1">
    <citation type="submission" date="2017-08" db="EMBL/GenBank/DDBJ databases">
        <title>Genomes of Fischerella (Mastigocladus) sp. strains.</title>
        <authorList>
            <person name="Miller S.R."/>
        </authorList>
    </citation>
    <scope>NUCLEOTIDE SEQUENCE [LARGE SCALE GENOMIC DNA]</scope>
    <source>
        <strain evidence="9 10">CCMEE 5323</strain>
    </source>
</reference>
<evidence type="ECO:0000256" key="1">
    <source>
        <dbReference type="ARBA" id="ARBA00004651"/>
    </source>
</evidence>
<dbReference type="Proteomes" id="UP000235036">
    <property type="component" value="Unassembled WGS sequence"/>
</dbReference>
<feature type="domain" description="Phosphatidic acid phosphatase type 2/haloperoxidase" evidence="8">
    <location>
        <begin position="97"/>
        <end position="206"/>
    </location>
</feature>
<protein>
    <recommendedName>
        <fullName evidence="8">Phosphatidic acid phosphatase type 2/haloperoxidase domain-containing protein</fullName>
    </recommendedName>
</protein>
<keyword evidence="10" id="KW-1185">Reference proteome</keyword>
<feature type="transmembrane region" description="Helical" evidence="7">
    <location>
        <begin position="160"/>
        <end position="179"/>
    </location>
</feature>
<dbReference type="SUPFAM" id="SSF48317">
    <property type="entry name" value="Acid phosphatase/Vanadium-dependent haloperoxidase"/>
    <property type="match status" value="1"/>
</dbReference>
<evidence type="ECO:0000256" key="5">
    <source>
        <dbReference type="ARBA" id="ARBA00022989"/>
    </source>
</evidence>
<evidence type="ECO:0000256" key="2">
    <source>
        <dbReference type="ARBA" id="ARBA00022475"/>
    </source>
</evidence>
<dbReference type="Gene3D" id="1.20.144.10">
    <property type="entry name" value="Phosphatidic acid phosphatase type 2/haloperoxidase"/>
    <property type="match status" value="2"/>
</dbReference>
<dbReference type="AlphaFoldDB" id="A0A2N6JU58"/>
<feature type="transmembrane region" description="Helical" evidence="7">
    <location>
        <begin position="134"/>
        <end position="155"/>
    </location>
</feature>
<gene>
    <name evidence="9" type="ORF">CEN44_29520</name>
</gene>
<evidence type="ECO:0000256" key="3">
    <source>
        <dbReference type="ARBA" id="ARBA00022692"/>
    </source>
</evidence>
<evidence type="ECO:0000256" key="4">
    <source>
        <dbReference type="ARBA" id="ARBA00022801"/>
    </source>
</evidence>
<name>A0A2N6JU58_FISMU</name>
<dbReference type="Pfam" id="PF01569">
    <property type="entry name" value="PAP2"/>
    <property type="match status" value="1"/>
</dbReference>
<feature type="transmembrane region" description="Helical" evidence="7">
    <location>
        <begin position="191"/>
        <end position="209"/>
    </location>
</feature>
<dbReference type="GO" id="GO:0005886">
    <property type="term" value="C:plasma membrane"/>
    <property type="evidence" value="ECO:0007669"/>
    <property type="project" value="UniProtKB-SubCell"/>
</dbReference>
<proteinExistence type="predicted"/>
<comment type="caution">
    <text evidence="9">The sequence shown here is derived from an EMBL/GenBank/DDBJ whole genome shotgun (WGS) entry which is preliminary data.</text>
</comment>
<evidence type="ECO:0000256" key="6">
    <source>
        <dbReference type="ARBA" id="ARBA00023136"/>
    </source>
</evidence>
<dbReference type="SMART" id="SM00014">
    <property type="entry name" value="acidPPc"/>
    <property type="match status" value="1"/>
</dbReference>
<dbReference type="InterPro" id="IPR036938">
    <property type="entry name" value="PAP2/HPO_sf"/>
</dbReference>
<dbReference type="GO" id="GO:0016787">
    <property type="term" value="F:hydrolase activity"/>
    <property type="evidence" value="ECO:0007669"/>
    <property type="project" value="UniProtKB-KW"/>
</dbReference>
<dbReference type="PANTHER" id="PTHR14969">
    <property type="entry name" value="SPHINGOSINE-1-PHOSPHATE PHOSPHOHYDROLASE"/>
    <property type="match status" value="1"/>
</dbReference>
<feature type="transmembrane region" description="Helical" evidence="7">
    <location>
        <begin position="12"/>
        <end position="34"/>
    </location>
</feature>
<dbReference type="PANTHER" id="PTHR14969:SF62">
    <property type="entry name" value="DECAPRENYLPHOSPHORYL-5-PHOSPHORIBOSE PHOSPHATASE RV3807C-RELATED"/>
    <property type="match status" value="1"/>
</dbReference>
<organism evidence="9 10">
    <name type="scientific">Fischerella muscicola CCMEE 5323</name>
    <dbReference type="NCBI Taxonomy" id="2019572"/>
    <lineage>
        <taxon>Bacteria</taxon>
        <taxon>Bacillati</taxon>
        <taxon>Cyanobacteriota</taxon>
        <taxon>Cyanophyceae</taxon>
        <taxon>Nostocales</taxon>
        <taxon>Hapalosiphonaceae</taxon>
        <taxon>Fischerella</taxon>
    </lineage>
</organism>
<dbReference type="EMBL" id="NRQW01000752">
    <property type="protein sequence ID" value="PLZ80436.1"/>
    <property type="molecule type" value="Genomic_DNA"/>
</dbReference>
<keyword evidence="2" id="KW-1003">Cell membrane</keyword>
<dbReference type="InterPro" id="IPR000326">
    <property type="entry name" value="PAP2/HPO"/>
</dbReference>
<feature type="transmembrane region" description="Helical" evidence="7">
    <location>
        <begin position="72"/>
        <end position="90"/>
    </location>
</feature>
<comment type="subcellular location">
    <subcellularLocation>
        <location evidence="1">Cell membrane</location>
        <topology evidence="1">Multi-pass membrane protein</topology>
    </subcellularLocation>
</comment>
<evidence type="ECO:0000313" key="9">
    <source>
        <dbReference type="EMBL" id="PLZ80436.1"/>
    </source>
</evidence>
<dbReference type="CDD" id="cd03392">
    <property type="entry name" value="PAP2_like_2"/>
    <property type="match status" value="1"/>
</dbReference>
<feature type="transmembrane region" description="Helical" evidence="7">
    <location>
        <begin position="97"/>
        <end position="114"/>
    </location>
</feature>
<keyword evidence="6 7" id="KW-0472">Membrane</keyword>
<keyword evidence="3 7" id="KW-0812">Transmembrane</keyword>